<feature type="transmembrane region" description="Helical" evidence="1">
    <location>
        <begin position="104"/>
        <end position="122"/>
    </location>
</feature>
<name>A0A414KWN5_9BACE</name>
<keyword evidence="1" id="KW-0812">Transmembrane</keyword>
<evidence type="ECO:0000256" key="1">
    <source>
        <dbReference type="SAM" id="Phobius"/>
    </source>
</evidence>
<evidence type="ECO:0000313" key="3">
    <source>
        <dbReference type="Proteomes" id="UP000285650"/>
    </source>
</evidence>
<reference evidence="2 3" key="1">
    <citation type="submission" date="2018-08" db="EMBL/GenBank/DDBJ databases">
        <title>A genome reference for cultivated species of the human gut microbiota.</title>
        <authorList>
            <person name="Zou Y."/>
            <person name="Xue W."/>
            <person name="Luo G."/>
        </authorList>
    </citation>
    <scope>NUCLEOTIDE SEQUENCE [LARGE SCALE GENOMIC DNA]</scope>
    <source>
        <strain evidence="2 3">AM27-17</strain>
    </source>
</reference>
<dbReference type="EMBL" id="QSKV01000029">
    <property type="protein sequence ID" value="RHE86473.1"/>
    <property type="molecule type" value="Genomic_DNA"/>
</dbReference>
<proteinExistence type="predicted"/>
<comment type="caution">
    <text evidence="2">The sequence shown here is derived from an EMBL/GenBank/DDBJ whole genome shotgun (WGS) entry which is preliminary data.</text>
</comment>
<keyword evidence="1" id="KW-1133">Transmembrane helix</keyword>
<keyword evidence="1" id="KW-0472">Membrane</keyword>
<protein>
    <submittedName>
        <fullName evidence="2">Glycosyltransferase family 1 protein</fullName>
    </submittedName>
</protein>
<evidence type="ECO:0000313" key="2">
    <source>
        <dbReference type="EMBL" id="RHE86473.1"/>
    </source>
</evidence>
<dbReference type="SUPFAM" id="SSF53756">
    <property type="entry name" value="UDP-Glycosyltransferase/glycogen phosphorylase"/>
    <property type="match status" value="1"/>
</dbReference>
<dbReference type="RefSeq" id="WP_118223988.1">
    <property type="nucleotide sequence ID" value="NZ_JADNIJ010000035.1"/>
</dbReference>
<dbReference type="Proteomes" id="UP000285650">
    <property type="component" value="Unassembled WGS sequence"/>
</dbReference>
<sequence>MSKKIALIVGAYPPDACGIGDYSYQLVHSDIDKWICIIWKEWNLTGLLKLIRKIKKLDTVYVNLQYPTKSSYGSLMPHLLCIYFSLFTNKRFMITLHEFMRMSITYRLAAFLFLLFANKIIFTTQVEKDYAMRLLPFRRDKFHVIHLFSNISKAVKIKETSMRHFDFAYFGLISKGRNIERFIKIVKRIQLNHQVNAAIIGMVSEGCNNYVDILRCKSGSSGIEFILNKRDQEVADFLNECKYVYLPFNDGVSERRGSFLASVINGALVITTKGPWTTKRFDKVCYYMDDNECELLKDLLNGRNILISQNNIAEFLNEYDVKSWIDVSEQYFRLCN</sequence>
<dbReference type="GO" id="GO:0016740">
    <property type="term" value="F:transferase activity"/>
    <property type="evidence" value="ECO:0007669"/>
    <property type="project" value="UniProtKB-KW"/>
</dbReference>
<accession>A0A414KWN5</accession>
<organism evidence="2 3">
    <name type="scientific">Bacteroides intestinalis</name>
    <dbReference type="NCBI Taxonomy" id="329854"/>
    <lineage>
        <taxon>Bacteria</taxon>
        <taxon>Pseudomonadati</taxon>
        <taxon>Bacteroidota</taxon>
        <taxon>Bacteroidia</taxon>
        <taxon>Bacteroidales</taxon>
        <taxon>Bacteroidaceae</taxon>
        <taxon>Bacteroides</taxon>
    </lineage>
</organism>
<gene>
    <name evidence="2" type="ORF">DW712_23995</name>
</gene>
<dbReference type="AlphaFoldDB" id="A0A414KWN5"/>
<keyword evidence="2" id="KW-0808">Transferase</keyword>